<evidence type="ECO:0000256" key="10">
    <source>
        <dbReference type="ARBA" id="ARBA00023224"/>
    </source>
</evidence>
<dbReference type="Bgee" id="ENSOCUG00000014643">
    <property type="expression patterns" value="Expressed in left lung and 5 other cell types or tissues"/>
</dbReference>
<dbReference type="SUPFAM" id="SSF81321">
    <property type="entry name" value="Family A G protein-coupled receptor-like"/>
    <property type="match status" value="1"/>
</dbReference>
<keyword evidence="4 11" id="KW-0812">Transmembrane</keyword>
<dbReference type="HOGENOM" id="CLU_012526_1_0_1"/>
<dbReference type="FunFam" id="1.20.1070.10:FF:000004">
    <property type="entry name" value="Olfactory receptor"/>
    <property type="match status" value="1"/>
</dbReference>
<keyword evidence="3 12" id="KW-0716">Sensory transduction</keyword>
<evidence type="ECO:0000256" key="7">
    <source>
        <dbReference type="ARBA" id="ARBA00023040"/>
    </source>
</evidence>
<dbReference type="PANTHER" id="PTHR48018">
    <property type="entry name" value="OLFACTORY RECEPTOR"/>
    <property type="match status" value="1"/>
</dbReference>
<dbReference type="AlphaFoldDB" id="G1SW12"/>
<evidence type="ECO:0000256" key="6">
    <source>
        <dbReference type="ARBA" id="ARBA00022989"/>
    </source>
</evidence>
<dbReference type="EMBL" id="AAGW02009618">
    <property type="status" value="NOT_ANNOTATED_CDS"/>
    <property type="molecule type" value="Genomic_DNA"/>
</dbReference>
<evidence type="ECO:0000256" key="5">
    <source>
        <dbReference type="ARBA" id="ARBA00022725"/>
    </source>
</evidence>
<feature type="transmembrane region" description="Helical" evidence="12">
    <location>
        <begin position="189"/>
        <end position="217"/>
    </location>
</feature>
<keyword evidence="5 12" id="KW-0552">Olfaction</keyword>
<protein>
    <recommendedName>
        <fullName evidence="12">Olfactory receptor</fullName>
    </recommendedName>
</protein>
<evidence type="ECO:0000256" key="9">
    <source>
        <dbReference type="ARBA" id="ARBA00023170"/>
    </source>
</evidence>
<dbReference type="InterPro" id="IPR000276">
    <property type="entry name" value="GPCR_Rhodpsn"/>
</dbReference>
<feature type="transmembrane region" description="Helical" evidence="12">
    <location>
        <begin position="253"/>
        <end position="280"/>
    </location>
</feature>
<accession>G1SW12</accession>
<keyword evidence="7 11" id="KW-0297">G-protein coupled receptor</keyword>
<keyword evidence="10 11" id="KW-0807">Transducer</keyword>
<evidence type="ECO:0000256" key="4">
    <source>
        <dbReference type="ARBA" id="ARBA00022692"/>
    </source>
</evidence>
<dbReference type="PaxDb" id="9986-ENSOCUP00000012587"/>
<feature type="transmembrane region" description="Helical" evidence="12">
    <location>
        <begin position="334"/>
        <end position="351"/>
    </location>
</feature>
<keyword evidence="15" id="KW-1185">Reference proteome</keyword>
<dbReference type="PRINTS" id="PR00237">
    <property type="entry name" value="GPCRRHODOPSN"/>
</dbReference>
<keyword evidence="6 12" id="KW-1133">Transmembrane helix</keyword>
<evidence type="ECO:0000256" key="2">
    <source>
        <dbReference type="ARBA" id="ARBA00022475"/>
    </source>
</evidence>
<organism evidence="14 15">
    <name type="scientific">Oryctolagus cuniculus</name>
    <name type="common">Rabbit</name>
    <dbReference type="NCBI Taxonomy" id="9986"/>
    <lineage>
        <taxon>Eukaryota</taxon>
        <taxon>Metazoa</taxon>
        <taxon>Chordata</taxon>
        <taxon>Craniata</taxon>
        <taxon>Vertebrata</taxon>
        <taxon>Euteleostomi</taxon>
        <taxon>Mammalia</taxon>
        <taxon>Eutheria</taxon>
        <taxon>Euarchontoglires</taxon>
        <taxon>Glires</taxon>
        <taxon>Lagomorpha</taxon>
        <taxon>Leporidae</taxon>
        <taxon>Oryctolagus</taxon>
    </lineage>
</organism>
<dbReference type="GO" id="GO:0005886">
    <property type="term" value="C:plasma membrane"/>
    <property type="evidence" value="ECO:0007669"/>
    <property type="project" value="UniProtKB-SubCell"/>
</dbReference>
<dbReference type="Ensembl" id="ENSOCUT00000008857.2">
    <property type="protein sequence ID" value="ENSOCUP00000007646.2"/>
    <property type="gene ID" value="ENSOCUG00000014643.3"/>
</dbReference>
<dbReference type="InterPro" id="IPR017452">
    <property type="entry name" value="GPCR_Rhodpsn_7TM"/>
</dbReference>
<name>G1SW12_RABIT</name>
<dbReference type="EMBL" id="AAGW02009619">
    <property type="status" value="NOT_ANNOTATED_CDS"/>
    <property type="molecule type" value="Genomic_DNA"/>
</dbReference>
<keyword evidence="9 11" id="KW-0675">Receptor</keyword>
<dbReference type="FunCoup" id="G1SW12">
    <property type="interactions" value="63"/>
</dbReference>
<dbReference type="Pfam" id="PF13853">
    <property type="entry name" value="7tm_4"/>
    <property type="match status" value="1"/>
</dbReference>
<evidence type="ECO:0000256" key="11">
    <source>
        <dbReference type="RuleBase" id="RU000688"/>
    </source>
</evidence>
<reference evidence="14" key="3">
    <citation type="submission" date="2025-09" db="UniProtKB">
        <authorList>
            <consortium name="Ensembl"/>
        </authorList>
    </citation>
    <scope>IDENTIFICATION</scope>
    <source>
        <strain evidence="14">Thorbecke</strain>
    </source>
</reference>
<evidence type="ECO:0000256" key="8">
    <source>
        <dbReference type="ARBA" id="ARBA00023136"/>
    </source>
</evidence>
<evidence type="ECO:0000256" key="3">
    <source>
        <dbReference type="ARBA" id="ARBA00022606"/>
    </source>
</evidence>
<feature type="transmembrane region" description="Helical" evidence="12">
    <location>
        <begin position="300"/>
        <end position="319"/>
    </location>
</feature>
<dbReference type="GO" id="GO:0004984">
    <property type="term" value="F:olfactory receptor activity"/>
    <property type="evidence" value="ECO:0007669"/>
    <property type="project" value="InterPro"/>
</dbReference>
<feature type="transmembrane region" description="Helical" evidence="12">
    <location>
        <begin position="150"/>
        <end position="168"/>
    </location>
</feature>
<comment type="subcellular location">
    <subcellularLocation>
        <location evidence="1 12">Cell membrane</location>
        <topology evidence="1 12">Multi-pass membrane protein</topology>
    </subcellularLocation>
</comment>
<dbReference type="GO" id="GO:0004930">
    <property type="term" value="F:G protein-coupled receptor activity"/>
    <property type="evidence" value="ECO:0007669"/>
    <property type="project" value="UniProtKB-KW"/>
</dbReference>
<evidence type="ECO:0000313" key="14">
    <source>
        <dbReference type="Ensembl" id="ENSOCUP00000007646.2"/>
    </source>
</evidence>
<dbReference type="OrthoDB" id="9603828at2759"/>
<dbReference type="PROSITE" id="PS00237">
    <property type="entry name" value="G_PROTEIN_RECEP_F1_1"/>
    <property type="match status" value="1"/>
</dbReference>
<dbReference type="Proteomes" id="UP000001811">
    <property type="component" value="Chromosome 1"/>
</dbReference>
<dbReference type="EMBL" id="AAGW02009617">
    <property type="status" value="NOT_ANNOTATED_CDS"/>
    <property type="molecule type" value="Genomic_DNA"/>
</dbReference>
<keyword evidence="2 12" id="KW-1003">Cell membrane</keyword>
<feature type="domain" description="G-protein coupled receptors family 1 profile" evidence="13">
    <location>
        <begin position="100"/>
        <end position="349"/>
    </location>
</feature>
<dbReference type="PRINTS" id="PR00245">
    <property type="entry name" value="OLFACTORYR"/>
</dbReference>
<proteinExistence type="inferred from homology"/>
<sequence length="373" mass="41756">METISEVTKTAELSLALHCAYKNALKTSEKGPFASPGKKWMEASRRQHCGCKLKRFHLEEMTAENSSVTQFILAGLTDQPALRVPLFFLFLGFYVVTVVGNLGLIMLIRLNSHLHIPMYFFLFNLSFIDFSYSTTLTPKMLMGFMSKKNIISYAGCMTQFFFFCFFVFSESYILSAMAYDRYVAICKPLLYTVIMSPHVCLLLLLGVYGMGVFGAVAHMGNLMFMTFCADNLINHYMCDIISLLELSCNSSTINLLLVFIIVTIGIGVPIVTIFISYGFILSSILRISSTEGRSKAFSTCSSHIMVVSLFFGSGAFMYLKPPSILPLDQGKVSSVFYTAVVPMLNPLIYSLRNKDVKIALMKTLNRKIFLEGV</sequence>
<evidence type="ECO:0000313" key="15">
    <source>
        <dbReference type="Proteomes" id="UP000001811"/>
    </source>
</evidence>
<dbReference type="PROSITE" id="PS50262">
    <property type="entry name" value="G_PROTEIN_RECEP_F1_2"/>
    <property type="match status" value="1"/>
</dbReference>
<reference evidence="14 15" key="1">
    <citation type="journal article" date="2011" name="Nature">
        <title>A high-resolution map of human evolutionary constraint using 29 mammals.</title>
        <authorList>
            <person name="Lindblad-Toh K."/>
            <person name="Garber M."/>
            <person name="Zuk O."/>
            <person name="Lin M.F."/>
            <person name="Parker B.J."/>
            <person name="Washietl S."/>
            <person name="Kheradpour P."/>
            <person name="Ernst J."/>
            <person name="Jordan G."/>
            <person name="Mauceli E."/>
            <person name="Ward L.D."/>
            <person name="Lowe C.B."/>
            <person name="Holloway A.K."/>
            <person name="Clamp M."/>
            <person name="Gnerre S."/>
            <person name="Alfoldi J."/>
            <person name="Beal K."/>
            <person name="Chang J."/>
            <person name="Clawson H."/>
            <person name="Cuff J."/>
            <person name="Di Palma F."/>
            <person name="Fitzgerald S."/>
            <person name="Flicek P."/>
            <person name="Guttman M."/>
            <person name="Hubisz M.J."/>
            <person name="Jaffe D.B."/>
            <person name="Jungreis I."/>
            <person name="Kent W.J."/>
            <person name="Kostka D."/>
            <person name="Lara M."/>
            <person name="Martins A.L."/>
            <person name="Massingham T."/>
            <person name="Moltke I."/>
            <person name="Raney B.J."/>
            <person name="Rasmussen M.D."/>
            <person name="Robinson J."/>
            <person name="Stark A."/>
            <person name="Vilella A.J."/>
            <person name="Wen J."/>
            <person name="Xie X."/>
            <person name="Zody M.C."/>
            <person name="Baldwin J."/>
            <person name="Bloom T."/>
            <person name="Chin C.W."/>
            <person name="Heiman D."/>
            <person name="Nicol R."/>
            <person name="Nusbaum C."/>
            <person name="Young S."/>
            <person name="Wilkinson J."/>
            <person name="Worley K.C."/>
            <person name="Kovar C.L."/>
            <person name="Muzny D.M."/>
            <person name="Gibbs R.A."/>
            <person name="Cree A."/>
            <person name="Dihn H.H."/>
            <person name="Fowler G."/>
            <person name="Jhangiani S."/>
            <person name="Joshi V."/>
            <person name="Lee S."/>
            <person name="Lewis L.R."/>
            <person name="Nazareth L.V."/>
            <person name="Okwuonu G."/>
            <person name="Santibanez J."/>
            <person name="Warren W.C."/>
            <person name="Mardis E.R."/>
            <person name="Weinstock G.M."/>
            <person name="Wilson R.K."/>
            <person name="Delehaunty K."/>
            <person name="Dooling D."/>
            <person name="Fronik C."/>
            <person name="Fulton L."/>
            <person name="Fulton B."/>
            <person name="Graves T."/>
            <person name="Minx P."/>
            <person name="Sodergren E."/>
            <person name="Birney E."/>
            <person name="Margulies E.H."/>
            <person name="Herrero J."/>
            <person name="Green E.D."/>
            <person name="Haussler D."/>
            <person name="Siepel A."/>
            <person name="Goldman N."/>
            <person name="Pollard K.S."/>
            <person name="Pedersen J.S."/>
            <person name="Lander E.S."/>
            <person name="Kellis M."/>
        </authorList>
    </citation>
    <scope>NUCLEOTIDE SEQUENCE [LARGE SCALE GENOMIC DNA]</scope>
    <source>
        <strain evidence="14 15">Thorbecke inbred</strain>
    </source>
</reference>
<dbReference type="Gene3D" id="1.20.1070.10">
    <property type="entry name" value="Rhodopsin 7-helix transmembrane proteins"/>
    <property type="match status" value="1"/>
</dbReference>
<dbReference type="GeneTree" id="ENSGT01010000222320"/>
<dbReference type="ExpressionAtlas" id="G1SW12">
    <property type="expression patterns" value="baseline"/>
</dbReference>
<evidence type="ECO:0000259" key="13">
    <source>
        <dbReference type="PROSITE" id="PS50262"/>
    </source>
</evidence>
<dbReference type="eggNOG" id="ENOG502TAH8">
    <property type="taxonomic scope" value="Eukaryota"/>
</dbReference>
<dbReference type="InParanoid" id="G1SW12"/>
<reference evidence="14" key="2">
    <citation type="submission" date="2025-08" db="UniProtKB">
        <authorList>
            <consortium name="Ensembl"/>
        </authorList>
    </citation>
    <scope>IDENTIFICATION</scope>
    <source>
        <strain evidence="14">Thorbecke</strain>
    </source>
</reference>
<evidence type="ECO:0000256" key="1">
    <source>
        <dbReference type="ARBA" id="ARBA00004651"/>
    </source>
</evidence>
<dbReference type="InterPro" id="IPR000725">
    <property type="entry name" value="Olfact_rcpt"/>
</dbReference>
<evidence type="ECO:0000256" key="12">
    <source>
        <dbReference type="RuleBase" id="RU363047"/>
    </source>
</evidence>
<gene>
    <name evidence="14" type="primary">LOC100343776</name>
</gene>
<feature type="transmembrane region" description="Helical" evidence="12">
    <location>
        <begin position="86"/>
        <end position="107"/>
    </location>
</feature>
<comment type="similarity">
    <text evidence="11">Belongs to the G-protein coupled receptor 1 family.</text>
</comment>
<keyword evidence="8 12" id="KW-0472">Membrane</keyword>
<dbReference type="STRING" id="9986.ENSOCUP00000007646"/>